<keyword evidence="3" id="KW-1185">Reference proteome</keyword>
<protein>
    <submittedName>
        <fullName evidence="2">Uncharacterized protein</fullName>
    </submittedName>
</protein>
<keyword evidence="1" id="KW-0472">Membrane</keyword>
<evidence type="ECO:0000313" key="2">
    <source>
        <dbReference type="EMBL" id="MFD1526960.1"/>
    </source>
</evidence>
<dbReference type="InterPro" id="IPR055947">
    <property type="entry name" value="DUF7525"/>
</dbReference>
<reference evidence="2 3" key="1">
    <citation type="journal article" date="2019" name="Int. J. Syst. Evol. Microbiol.">
        <title>The Global Catalogue of Microorganisms (GCM) 10K type strain sequencing project: providing services to taxonomists for standard genome sequencing and annotation.</title>
        <authorList>
            <consortium name="The Broad Institute Genomics Platform"/>
            <consortium name="The Broad Institute Genome Sequencing Center for Infectious Disease"/>
            <person name="Wu L."/>
            <person name="Ma J."/>
        </authorList>
    </citation>
    <scope>NUCLEOTIDE SEQUENCE [LARGE SCALE GENOMIC DNA]</scope>
    <source>
        <strain evidence="2 3">CGMCC 1.12285</strain>
    </source>
</reference>
<name>A0ABD6B7Q1_9EURY</name>
<feature type="transmembrane region" description="Helical" evidence="1">
    <location>
        <begin position="43"/>
        <end position="66"/>
    </location>
</feature>
<feature type="transmembrane region" description="Helical" evidence="1">
    <location>
        <begin position="12"/>
        <end position="31"/>
    </location>
</feature>
<dbReference type="Pfam" id="PF24369">
    <property type="entry name" value="DUF7525"/>
    <property type="match status" value="1"/>
</dbReference>
<comment type="caution">
    <text evidence="2">The sequence shown here is derived from an EMBL/GenBank/DDBJ whole genome shotgun (WGS) entry which is preliminary data.</text>
</comment>
<keyword evidence="1" id="KW-1133">Transmembrane helix</keyword>
<sequence length="68" mass="6777">MAHENSSDLGLGIGVTLSVVALLAAAWLALVDPSATFDSGMHAAAVPFAVAMTVGVGAVAAIHLFWGE</sequence>
<evidence type="ECO:0000313" key="3">
    <source>
        <dbReference type="Proteomes" id="UP001597111"/>
    </source>
</evidence>
<evidence type="ECO:0000256" key="1">
    <source>
        <dbReference type="SAM" id="Phobius"/>
    </source>
</evidence>
<keyword evidence="1" id="KW-0812">Transmembrane</keyword>
<organism evidence="2 3">
    <name type="scientific">Halolamina salina</name>
    <dbReference type="NCBI Taxonomy" id="1220023"/>
    <lineage>
        <taxon>Archaea</taxon>
        <taxon>Methanobacteriati</taxon>
        <taxon>Methanobacteriota</taxon>
        <taxon>Stenosarchaea group</taxon>
        <taxon>Halobacteria</taxon>
        <taxon>Halobacteriales</taxon>
        <taxon>Haloferacaceae</taxon>
    </lineage>
</organism>
<dbReference type="RefSeq" id="WP_379731049.1">
    <property type="nucleotide sequence ID" value="NZ_JBHSWZ010000047.1"/>
</dbReference>
<dbReference type="Proteomes" id="UP001597111">
    <property type="component" value="Unassembled WGS sequence"/>
</dbReference>
<dbReference type="EMBL" id="JBHUDH010000135">
    <property type="protein sequence ID" value="MFD1526960.1"/>
    <property type="molecule type" value="Genomic_DNA"/>
</dbReference>
<proteinExistence type="predicted"/>
<dbReference type="AlphaFoldDB" id="A0ABD6B7Q1"/>
<gene>
    <name evidence="2" type="ORF">ACFR9S_11755</name>
</gene>
<accession>A0ABD6B7Q1</accession>